<gene>
    <name evidence="1" type="ORF">EVAR_67174_1</name>
</gene>
<sequence length="131" mass="14936">MLGKKNLPRKNLKVFNSPLPLCQQGLRARAQADTHELLAAAALASSYRTLEWPNNDFLLSIRYRQHDIRYENVATSFAFHEIHEKRFSAYRATAQSSSEIPSLVRNGQRPPRKARSGAIIANSILKNHFYT</sequence>
<organism evidence="1 2">
    <name type="scientific">Eumeta variegata</name>
    <name type="common">Bagworm moth</name>
    <name type="synonym">Eumeta japonica</name>
    <dbReference type="NCBI Taxonomy" id="151549"/>
    <lineage>
        <taxon>Eukaryota</taxon>
        <taxon>Metazoa</taxon>
        <taxon>Ecdysozoa</taxon>
        <taxon>Arthropoda</taxon>
        <taxon>Hexapoda</taxon>
        <taxon>Insecta</taxon>
        <taxon>Pterygota</taxon>
        <taxon>Neoptera</taxon>
        <taxon>Endopterygota</taxon>
        <taxon>Lepidoptera</taxon>
        <taxon>Glossata</taxon>
        <taxon>Ditrysia</taxon>
        <taxon>Tineoidea</taxon>
        <taxon>Psychidae</taxon>
        <taxon>Oiketicinae</taxon>
        <taxon>Eumeta</taxon>
    </lineage>
</organism>
<evidence type="ECO:0000313" key="1">
    <source>
        <dbReference type="EMBL" id="GBP91800.1"/>
    </source>
</evidence>
<dbReference type="AlphaFoldDB" id="A0A4C1ZUY1"/>
<reference evidence="1 2" key="1">
    <citation type="journal article" date="2019" name="Commun. Biol.">
        <title>The bagworm genome reveals a unique fibroin gene that provides high tensile strength.</title>
        <authorList>
            <person name="Kono N."/>
            <person name="Nakamura H."/>
            <person name="Ohtoshi R."/>
            <person name="Tomita M."/>
            <person name="Numata K."/>
            <person name="Arakawa K."/>
        </authorList>
    </citation>
    <scope>NUCLEOTIDE SEQUENCE [LARGE SCALE GENOMIC DNA]</scope>
</reference>
<name>A0A4C1ZUY1_EUMVA</name>
<keyword evidence="2" id="KW-1185">Reference proteome</keyword>
<dbReference type="EMBL" id="BGZK01002211">
    <property type="protein sequence ID" value="GBP91800.1"/>
    <property type="molecule type" value="Genomic_DNA"/>
</dbReference>
<dbReference type="Proteomes" id="UP000299102">
    <property type="component" value="Unassembled WGS sequence"/>
</dbReference>
<evidence type="ECO:0000313" key="2">
    <source>
        <dbReference type="Proteomes" id="UP000299102"/>
    </source>
</evidence>
<proteinExistence type="predicted"/>
<protein>
    <submittedName>
        <fullName evidence="1">Uncharacterized protein</fullName>
    </submittedName>
</protein>
<accession>A0A4C1ZUY1</accession>
<comment type="caution">
    <text evidence="1">The sequence shown here is derived from an EMBL/GenBank/DDBJ whole genome shotgun (WGS) entry which is preliminary data.</text>
</comment>